<protein>
    <submittedName>
        <fullName evidence="2">Uncharacterized protein</fullName>
    </submittedName>
</protein>
<proteinExistence type="predicted"/>
<feature type="compositionally biased region" description="Polar residues" evidence="1">
    <location>
        <begin position="106"/>
        <end position="116"/>
    </location>
</feature>
<reference evidence="2" key="1">
    <citation type="journal article" date="2015" name="Nature">
        <title>Complex archaea that bridge the gap between prokaryotes and eukaryotes.</title>
        <authorList>
            <person name="Spang A."/>
            <person name="Saw J.H."/>
            <person name="Jorgensen S.L."/>
            <person name="Zaremba-Niedzwiedzka K."/>
            <person name="Martijn J."/>
            <person name="Lind A.E."/>
            <person name="van Eijk R."/>
            <person name="Schleper C."/>
            <person name="Guy L."/>
            <person name="Ettema T.J."/>
        </authorList>
    </citation>
    <scope>NUCLEOTIDE SEQUENCE</scope>
</reference>
<name>A0A0F9IKR8_9ZZZZ</name>
<accession>A0A0F9IKR8</accession>
<feature type="region of interest" description="Disordered" evidence="1">
    <location>
        <begin position="100"/>
        <end position="122"/>
    </location>
</feature>
<organism evidence="2">
    <name type="scientific">marine sediment metagenome</name>
    <dbReference type="NCBI Taxonomy" id="412755"/>
    <lineage>
        <taxon>unclassified sequences</taxon>
        <taxon>metagenomes</taxon>
        <taxon>ecological metagenomes</taxon>
    </lineage>
</organism>
<evidence type="ECO:0000313" key="2">
    <source>
        <dbReference type="EMBL" id="KKL94365.1"/>
    </source>
</evidence>
<comment type="caution">
    <text evidence="2">The sequence shown here is derived from an EMBL/GenBank/DDBJ whole genome shotgun (WGS) entry which is preliminary data.</text>
</comment>
<dbReference type="EMBL" id="LAZR01018946">
    <property type="protein sequence ID" value="KKL94365.1"/>
    <property type="molecule type" value="Genomic_DNA"/>
</dbReference>
<evidence type="ECO:0000256" key="1">
    <source>
        <dbReference type="SAM" id="MobiDB-lite"/>
    </source>
</evidence>
<gene>
    <name evidence="2" type="ORF">LCGC14_1865410</name>
</gene>
<dbReference type="AlphaFoldDB" id="A0A0F9IKR8"/>
<sequence>MAEPLKDKNKIIQKEIISLLAKHRVDIGVVTKIISKLCRMESNRKSAVEYLRDSACMRRGCKYRTEKSKIKVTVFKDRCPNCETSSIDTSDLNEEWKKSGRKYGFGNSNTLDTSPTKQPPTEEVWDNMKEKDTHYWCRGCNTCPEENCWDRVS</sequence>